<dbReference type="Gene3D" id="3.30.70.860">
    <property type="match status" value="1"/>
</dbReference>
<feature type="region of interest" description="Disordered" evidence="2">
    <location>
        <begin position="1"/>
        <end position="20"/>
    </location>
</feature>
<organism evidence="3">
    <name type="scientific">Rouxiella sp. WC2420</name>
    <dbReference type="NCBI Taxonomy" id="3234145"/>
    <lineage>
        <taxon>Bacteria</taxon>
        <taxon>Pseudomonadati</taxon>
        <taxon>Pseudomonadota</taxon>
        <taxon>Gammaproteobacteria</taxon>
        <taxon>Enterobacterales</taxon>
        <taxon>Yersiniaceae</taxon>
        <taxon>Rouxiella</taxon>
    </lineage>
</organism>
<proteinExistence type="inferred from homology"/>
<dbReference type="PANTHER" id="PTHR38769:SF1">
    <property type="entry name" value="UPF0381 PROTEIN YFCZ-RELATED"/>
    <property type="match status" value="1"/>
</dbReference>
<dbReference type="NCBIfam" id="TIGR00743">
    <property type="entry name" value="DUF406 family protein"/>
    <property type="match status" value="1"/>
</dbReference>
<dbReference type="AlphaFoldDB" id="A0AB39VVQ3"/>
<gene>
    <name evidence="3" type="ORF">AB3G37_06715</name>
</gene>
<name>A0AB39VVQ3_9GAMM</name>
<evidence type="ECO:0000256" key="1">
    <source>
        <dbReference type="ARBA" id="ARBA00006201"/>
    </source>
</evidence>
<dbReference type="RefSeq" id="WP_369790100.1">
    <property type="nucleotide sequence ID" value="NZ_CP165628.1"/>
</dbReference>
<dbReference type="PANTHER" id="PTHR38769">
    <property type="entry name" value="UPF0381 PROTEIN YFCZ-RELATED"/>
    <property type="match status" value="1"/>
</dbReference>
<reference evidence="3" key="1">
    <citation type="submission" date="2024-07" db="EMBL/GenBank/DDBJ databases">
        <authorList>
            <person name="Biller S.J."/>
        </authorList>
    </citation>
    <scope>NUCLEOTIDE SEQUENCE</scope>
    <source>
        <strain evidence="3">WC2420</strain>
    </source>
</reference>
<comment type="similarity">
    <text evidence="1">Belongs to the UPF0381 family.</text>
</comment>
<sequence>MSIFNTETDLPTSKSPNSASSLCSAQETAACCCVDVGTIIDNTDCTASYQNVFASRADAESAVEDLIQRARRVESEACDIHSEFKDVENGVELKVNFTFCCQIESINFQLGLR</sequence>
<dbReference type="GO" id="GO:0005829">
    <property type="term" value="C:cytosol"/>
    <property type="evidence" value="ECO:0007669"/>
    <property type="project" value="TreeGrafter"/>
</dbReference>
<dbReference type="InterPro" id="IPR035571">
    <property type="entry name" value="UPF0234-like_C"/>
</dbReference>
<protein>
    <submittedName>
        <fullName evidence="3">YfcZ/YiiS family protein</fullName>
    </submittedName>
</protein>
<dbReference type="InterPro" id="IPR005272">
    <property type="entry name" value="DUF406"/>
</dbReference>
<evidence type="ECO:0000313" key="3">
    <source>
        <dbReference type="EMBL" id="XDU73766.1"/>
    </source>
</evidence>
<dbReference type="EMBL" id="CP165628">
    <property type="protein sequence ID" value="XDU73766.1"/>
    <property type="molecule type" value="Genomic_DNA"/>
</dbReference>
<dbReference type="Pfam" id="PF04175">
    <property type="entry name" value="DUF406"/>
    <property type="match status" value="1"/>
</dbReference>
<evidence type="ECO:0000256" key="2">
    <source>
        <dbReference type="SAM" id="MobiDB-lite"/>
    </source>
</evidence>
<accession>A0AB39VVQ3</accession>